<dbReference type="Pfam" id="PF00881">
    <property type="entry name" value="Nitroreductase"/>
    <property type="match status" value="1"/>
</dbReference>
<dbReference type="Gene3D" id="3.40.109.10">
    <property type="entry name" value="NADH Oxidase"/>
    <property type="match status" value="1"/>
</dbReference>
<evidence type="ECO:0000313" key="3">
    <source>
        <dbReference type="Proteomes" id="UP000178086"/>
    </source>
</evidence>
<dbReference type="InterPro" id="IPR000415">
    <property type="entry name" value="Nitroreductase-like"/>
</dbReference>
<dbReference type="InterPro" id="IPR029479">
    <property type="entry name" value="Nitroreductase"/>
</dbReference>
<organism evidence="2 3">
    <name type="scientific">Candidatus Aquicultor primus</name>
    <dbReference type="NCBI Taxonomy" id="1797195"/>
    <lineage>
        <taxon>Bacteria</taxon>
        <taxon>Bacillati</taxon>
        <taxon>Actinomycetota</taxon>
        <taxon>Candidatus Aquicultoria</taxon>
        <taxon>Candidatus Aquicultorales</taxon>
        <taxon>Candidatus Aquicultoraceae</taxon>
        <taxon>Candidatus Aquicultor</taxon>
    </lineage>
</organism>
<protein>
    <recommendedName>
        <fullName evidence="1">Nitroreductase domain-containing protein</fullName>
    </recommendedName>
</protein>
<evidence type="ECO:0000313" key="2">
    <source>
        <dbReference type="EMBL" id="OFW31986.1"/>
    </source>
</evidence>
<dbReference type="SUPFAM" id="SSF55469">
    <property type="entry name" value="FMN-dependent nitroreductase-like"/>
    <property type="match status" value="1"/>
</dbReference>
<proteinExistence type="predicted"/>
<dbReference type="GO" id="GO:0016491">
    <property type="term" value="F:oxidoreductase activity"/>
    <property type="evidence" value="ECO:0007669"/>
    <property type="project" value="InterPro"/>
</dbReference>
<evidence type="ECO:0000259" key="1">
    <source>
        <dbReference type="Pfam" id="PF00881"/>
    </source>
</evidence>
<sequence>MRTDKGLNEGSLSLEEAIFTRRTVREFQPKPIPRELIEKVIEAGATAPSALNSQPWRFMVVAGEKRDELVKILRKFPAYLADILALYPKEAEYISEESITDFAKDLGRAPVVVIVYMAKKRSDYAHRIDLLGCGAAIQNMQLTAWSLGLGSVCLTSTLWIESEIMVHLGLKDFELVPVLPMGYPVAEPTVIPRNPDVTTWIGL</sequence>
<name>A0A1F2ULR3_9ACTN</name>
<accession>A0A1F2ULR3</accession>
<dbReference type="EMBL" id="MELI01000106">
    <property type="protein sequence ID" value="OFW31986.1"/>
    <property type="molecule type" value="Genomic_DNA"/>
</dbReference>
<reference evidence="2 3" key="1">
    <citation type="journal article" date="2016" name="Nat. Commun.">
        <title>Thousands of microbial genomes shed light on interconnected biogeochemical processes in an aquifer system.</title>
        <authorList>
            <person name="Anantharaman K."/>
            <person name="Brown C.T."/>
            <person name="Hug L.A."/>
            <person name="Sharon I."/>
            <person name="Castelle C.J."/>
            <person name="Probst A.J."/>
            <person name="Thomas B.C."/>
            <person name="Singh A."/>
            <person name="Wilkins M.J."/>
            <person name="Karaoz U."/>
            <person name="Brodie E.L."/>
            <person name="Williams K.H."/>
            <person name="Hubbard S.S."/>
            <person name="Banfield J.F."/>
        </authorList>
    </citation>
    <scope>NUCLEOTIDE SEQUENCE [LARGE SCALE GENOMIC DNA]</scope>
</reference>
<dbReference type="PANTHER" id="PTHR23026:SF123">
    <property type="entry name" value="NAD(P)H NITROREDUCTASE RV3131-RELATED"/>
    <property type="match status" value="1"/>
</dbReference>
<comment type="caution">
    <text evidence="2">The sequence shown here is derived from an EMBL/GenBank/DDBJ whole genome shotgun (WGS) entry which is preliminary data.</text>
</comment>
<dbReference type="AlphaFoldDB" id="A0A1F2ULR3"/>
<feature type="domain" description="Nitroreductase" evidence="1">
    <location>
        <begin position="19"/>
        <end position="183"/>
    </location>
</feature>
<gene>
    <name evidence="2" type="ORF">A2074_08220</name>
</gene>
<dbReference type="InterPro" id="IPR050627">
    <property type="entry name" value="Nitroreductase/BluB"/>
</dbReference>
<dbReference type="PANTHER" id="PTHR23026">
    <property type="entry name" value="NADPH NITROREDUCTASE"/>
    <property type="match status" value="1"/>
</dbReference>
<dbReference type="Proteomes" id="UP000178086">
    <property type="component" value="Unassembled WGS sequence"/>
</dbReference>